<reference evidence="3 4" key="1">
    <citation type="journal article" date="2019" name="Int. J. Syst. Evol. Microbiol.">
        <title>The Global Catalogue of Microorganisms (GCM) 10K type strain sequencing project: providing services to taxonomists for standard genome sequencing and annotation.</title>
        <authorList>
            <consortium name="The Broad Institute Genomics Platform"/>
            <consortium name="The Broad Institute Genome Sequencing Center for Infectious Disease"/>
            <person name="Wu L."/>
            <person name="Ma J."/>
        </authorList>
    </citation>
    <scope>NUCLEOTIDE SEQUENCE [LARGE SCALE GENOMIC DNA]</scope>
    <source>
        <strain evidence="3 4">JCM 16013</strain>
    </source>
</reference>
<keyword evidence="4" id="KW-1185">Reference proteome</keyword>
<dbReference type="InterPro" id="IPR013216">
    <property type="entry name" value="Methyltransf_11"/>
</dbReference>
<dbReference type="Pfam" id="PF08241">
    <property type="entry name" value="Methyltransf_11"/>
    <property type="match status" value="1"/>
</dbReference>
<evidence type="ECO:0000313" key="4">
    <source>
        <dbReference type="Proteomes" id="UP001499854"/>
    </source>
</evidence>
<sequence>MEGSRSTMRRTTDGSAGDADYGTIGPGYSGYRRPEPRIAALIEAALAGSRTVLNIGAGAGSYESTLFEMTAVEPSESMRAQRPAHLPAAVDAVAENLPFPDGAFDGAMTTFSEMLLDPAARKACSAWSFVDAEVCEEYTGHLRRDLESGAWDEKHGRLRQQPYFQGSLVLVRAVPGA</sequence>
<dbReference type="Proteomes" id="UP001499854">
    <property type="component" value="Unassembled WGS sequence"/>
</dbReference>
<accession>A0ABN2SQS8</accession>
<dbReference type="InterPro" id="IPR029063">
    <property type="entry name" value="SAM-dependent_MTases_sf"/>
</dbReference>
<evidence type="ECO:0000256" key="1">
    <source>
        <dbReference type="SAM" id="MobiDB-lite"/>
    </source>
</evidence>
<evidence type="ECO:0000259" key="2">
    <source>
        <dbReference type="Pfam" id="PF08241"/>
    </source>
</evidence>
<dbReference type="EMBL" id="BAAAQM010000044">
    <property type="protein sequence ID" value="GAA1990770.1"/>
    <property type="molecule type" value="Genomic_DNA"/>
</dbReference>
<dbReference type="SUPFAM" id="SSF53335">
    <property type="entry name" value="S-adenosyl-L-methionine-dependent methyltransferases"/>
    <property type="match status" value="1"/>
</dbReference>
<protein>
    <recommendedName>
        <fullName evidence="2">Methyltransferase type 11 domain-containing protein</fullName>
    </recommendedName>
</protein>
<dbReference type="Gene3D" id="3.40.50.150">
    <property type="entry name" value="Vaccinia Virus protein VP39"/>
    <property type="match status" value="2"/>
</dbReference>
<name>A0ABN2SQS8_9ACTN</name>
<gene>
    <name evidence="3" type="ORF">GCM10009838_62570</name>
</gene>
<feature type="domain" description="Methyltransferase type 11" evidence="2">
    <location>
        <begin position="53"/>
        <end position="112"/>
    </location>
</feature>
<evidence type="ECO:0000313" key="3">
    <source>
        <dbReference type="EMBL" id="GAA1990770.1"/>
    </source>
</evidence>
<comment type="caution">
    <text evidence="3">The sequence shown here is derived from an EMBL/GenBank/DDBJ whole genome shotgun (WGS) entry which is preliminary data.</text>
</comment>
<organism evidence="3 4">
    <name type="scientific">Catenulispora subtropica</name>
    <dbReference type="NCBI Taxonomy" id="450798"/>
    <lineage>
        <taxon>Bacteria</taxon>
        <taxon>Bacillati</taxon>
        <taxon>Actinomycetota</taxon>
        <taxon>Actinomycetes</taxon>
        <taxon>Catenulisporales</taxon>
        <taxon>Catenulisporaceae</taxon>
        <taxon>Catenulispora</taxon>
    </lineage>
</organism>
<proteinExistence type="predicted"/>
<feature type="region of interest" description="Disordered" evidence="1">
    <location>
        <begin position="1"/>
        <end position="25"/>
    </location>
</feature>